<keyword evidence="2" id="KW-1185">Reference proteome</keyword>
<dbReference type="InterPro" id="IPR044216">
    <property type="entry name" value="WDL7"/>
</dbReference>
<dbReference type="PANTHER" id="PTHR47067:SF7">
    <property type="entry name" value="TPX2 (TARGETING PROTEIN FOR XKLP2) PROTEIN FAMILY"/>
    <property type="match status" value="1"/>
</dbReference>
<evidence type="ECO:0000313" key="2">
    <source>
        <dbReference type="Proteomes" id="UP000015453"/>
    </source>
</evidence>
<feature type="non-terminal residue" evidence="1">
    <location>
        <position position="1"/>
    </location>
</feature>
<dbReference type="AlphaFoldDB" id="S8E450"/>
<protein>
    <submittedName>
        <fullName evidence="1">Uncharacterized protein</fullName>
    </submittedName>
</protein>
<sequence length="72" mass="8177">VHSLAESISFGRFMSEPLGKGWEKWSSFSTHRKYVEEAESYAQPGSVAQKKAFFEAHFKRIAAQRAAQQEAQ</sequence>
<comment type="caution">
    <text evidence="1">The sequence shown here is derived from an EMBL/GenBank/DDBJ whole genome shotgun (WGS) entry which is preliminary data.</text>
</comment>
<evidence type="ECO:0000313" key="1">
    <source>
        <dbReference type="EMBL" id="EPS70498.1"/>
    </source>
</evidence>
<gene>
    <name evidence="1" type="ORF">M569_04272</name>
</gene>
<feature type="non-terminal residue" evidence="1">
    <location>
        <position position="72"/>
    </location>
</feature>
<accession>S8E450</accession>
<reference evidence="1 2" key="1">
    <citation type="journal article" date="2013" name="BMC Genomics">
        <title>The miniature genome of a carnivorous plant Genlisea aurea contains a low number of genes and short non-coding sequences.</title>
        <authorList>
            <person name="Leushkin E.V."/>
            <person name="Sutormin R.A."/>
            <person name="Nabieva E.R."/>
            <person name="Penin A.A."/>
            <person name="Kondrashov A.S."/>
            <person name="Logacheva M.D."/>
        </authorList>
    </citation>
    <scope>NUCLEOTIDE SEQUENCE [LARGE SCALE GENOMIC DNA]</scope>
</reference>
<dbReference type="EMBL" id="AUSU01001661">
    <property type="protein sequence ID" value="EPS70498.1"/>
    <property type="molecule type" value="Genomic_DNA"/>
</dbReference>
<name>S8E450_9LAMI</name>
<dbReference type="OrthoDB" id="914124at2759"/>
<dbReference type="PANTHER" id="PTHR47067">
    <property type="entry name" value="TPX2 (TARGETING PROTEIN FOR XKLP2) PROTEIN FAMILY-RELATED"/>
    <property type="match status" value="1"/>
</dbReference>
<dbReference type="Proteomes" id="UP000015453">
    <property type="component" value="Unassembled WGS sequence"/>
</dbReference>
<proteinExistence type="predicted"/>
<organism evidence="1 2">
    <name type="scientific">Genlisea aurea</name>
    <dbReference type="NCBI Taxonomy" id="192259"/>
    <lineage>
        <taxon>Eukaryota</taxon>
        <taxon>Viridiplantae</taxon>
        <taxon>Streptophyta</taxon>
        <taxon>Embryophyta</taxon>
        <taxon>Tracheophyta</taxon>
        <taxon>Spermatophyta</taxon>
        <taxon>Magnoliopsida</taxon>
        <taxon>eudicotyledons</taxon>
        <taxon>Gunneridae</taxon>
        <taxon>Pentapetalae</taxon>
        <taxon>asterids</taxon>
        <taxon>lamiids</taxon>
        <taxon>Lamiales</taxon>
        <taxon>Lentibulariaceae</taxon>
        <taxon>Genlisea</taxon>
    </lineage>
</organism>